<feature type="transmembrane region" description="Helical" evidence="1">
    <location>
        <begin position="205"/>
        <end position="225"/>
    </location>
</feature>
<accession>A0A9D6YSY5</accession>
<feature type="transmembrane region" description="Helical" evidence="1">
    <location>
        <begin position="33"/>
        <end position="57"/>
    </location>
</feature>
<feature type="non-terminal residue" evidence="3">
    <location>
        <position position="390"/>
    </location>
</feature>
<dbReference type="AlphaFoldDB" id="A0A9D6YSY5"/>
<feature type="transmembrane region" description="Helical" evidence="1">
    <location>
        <begin position="6"/>
        <end position="26"/>
    </location>
</feature>
<sequence>MDMVYYFDLLGLCVVVILGLAVYIYLQNRSGPINLTFSTMLLLIVLAGGFDLLWQISAMRNLALFFYRLQYLPELLSLVFALYFLLVFPENRDVPSAAKAAIFSPAVLLGVLTVFTGLIVKDFKLPPPGHLYPGQPVFGSLYFIPFIHQAVFYAGCAACLIYKLRRGGGWERIRLSLVMFAAVLAGLLGSVLLIALFPALSVHGLHSFGKMVLVLSAVPVSYGIAKYNRFEITPGVAANEMLASFGGTIMVCDLMGNVLYQGKSQRVPEGEKMKIVNRTVSEGTVKGYRIVAGKTSFCVSASLFKKGGGVVMIFHDETEIEERTEKEKEFQEKLEKELGRAQKIREALTGLASSFRVAAVERFIASMKALELGEADDINAFSKMAERAKE</sequence>
<organism evidence="3 4">
    <name type="scientific">Candidatus Saganbacteria bacterium</name>
    <dbReference type="NCBI Taxonomy" id="2575572"/>
    <lineage>
        <taxon>Bacteria</taxon>
        <taxon>Bacillati</taxon>
        <taxon>Saganbacteria</taxon>
    </lineage>
</organism>
<dbReference type="Pfam" id="PF16927">
    <property type="entry name" value="HisKA_7TM"/>
    <property type="match status" value="1"/>
</dbReference>
<gene>
    <name evidence="3" type="ORF">HZB08_01315</name>
</gene>
<evidence type="ECO:0000313" key="3">
    <source>
        <dbReference type="EMBL" id="MBI5078647.1"/>
    </source>
</evidence>
<feature type="transmembrane region" description="Helical" evidence="1">
    <location>
        <begin position="100"/>
        <end position="120"/>
    </location>
</feature>
<keyword evidence="1" id="KW-0812">Transmembrane</keyword>
<feature type="transmembrane region" description="Helical" evidence="1">
    <location>
        <begin position="140"/>
        <end position="162"/>
    </location>
</feature>
<feature type="transmembrane region" description="Helical" evidence="1">
    <location>
        <begin position="174"/>
        <end position="199"/>
    </location>
</feature>
<evidence type="ECO:0000313" key="4">
    <source>
        <dbReference type="Proteomes" id="UP000808761"/>
    </source>
</evidence>
<protein>
    <recommendedName>
        <fullName evidence="2">Histidine kinase N-terminal 7TM region domain-containing protein</fullName>
    </recommendedName>
</protein>
<keyword evidence="1" id="KW-1133">Transmembrane helix</keyword>
<dbReference type="EMBL" id="JACRKR010000067">
    <property type="protein sequence ID" value="MBI5078647.1"/>
    <property type="molecule type" value="Genomic_DNA"/>
</dbReference>
<name>A0A9D6YSY5_UNCSA</name>
<comment type="caution">
    <text evidence="3">The sequence shown here is derived from an EMBL/GenBank/DDBJ whole genome shotgun (WGS) entry which is preliminary data.</text>
</comment>
<feature type="transmembrane region" description="Helical" evidence="1">
    <location>
        <begin position="69"/>
        <end position="88"/>
    </location>
</feature>
<keyword evidence="1" id="KW-0472">Membrane</keyword>
<evidence type="ECO:0000259" key="2">
    <source>
        <dbReference type="Pfam" id="PF16927"/>
    </source>
</evidence>
<evidence type="ECO:0000256" key="1">
    <source>
        <dbReference type="SAM" id="Phobius"/>
    </source>
</evidence>
<dbReference type="Proteomes" id="UP000808761">
    <property type="component" value="Unassembled WGS sequence"/>
</dbReference>
<dbReference type="InterPro" id="IPR031621">
    <property type="entry name" value="HisKA_7TM"/>
</dbReference>
<feature type="domain" description="Histidine kinase N-terminal 7TM region" evidence="2">
    <location>
        <begin position="11"/>
        <end position="234"/>
    </location>
</feature>
<proteinExistence type="predicted"/>
<reference evidence="3" key="1">
    <citation type="submission" date="2020-07" db="EMBL/GenBank/DDBJ databases">
        <title>Huge and variable diversity of episymbiotic CPR bacteria and DPANN archaea in groundwater ecosystems.</title>
        <authorList>
            <person name="He C.Y."/>
            <person name="Keren R."/>
            <person name="Whittaker M."/>
            <person name="Farag I.F."/>
            <person name="Doudna J."/>
            <person name="Cate J.H.D."/>
            <person name="Banfield J.F."/>
        </authorList>
    </citation>
    <scope>NUCLEOTIDE SEQUENCE</scope>
    <source>
        <strain evidence="3">NC_groundwater_1860_Pr3_B-0.1um_51_7</strain>
    </source>
</reference>